<dbReference type="GO" id="GO:0016747">
    <property type="term" value="F:acyltransferase activity, transferring groups other than amino-acyl groups"/>
    <property type="evidence" value="ECO:0007669"/>
    <property type="project" value="InterPro"/>
</dbReference>
<dbReference type="CDD" id="cd04301">
    <property type="entry name" value="NAT_SF"/>
    <property type="match status" value="1"/>
</dbReference>
<reference evidence="2 3" key="1">
    <citation type="submission" date="2017-09" db="EMBL/GenBank/DDBJ databases">
        <authorList>
            <person name="Ehlers B."/>
            <person name="Leendertz F.H."/>
        </authorList>
    </citation>
    <scope>NUCLEOTIDE SEQUENCE [LARGE SCALE GENOMIC DNA]</scope>
    <source>
        <strain evidence="2 3">CGMCC 4.6857</strain>
    </source>
</reference>
<evidence type="ECO:0000259" key="1">
    <source>
        <dbReference type="PROSITE" id="PS51186"/>
    </source>
</evidence>
<dbReference type="Proteomes" id="UP000219612">
    <property type="component" value="Unassembled WGS sequence"/>
</dbReference>
<evidence type="ECO:0000313" key="3">
    <source>
        <dbReference type="Proteomes" id="UP000219612"/>
    </source>
</evidence>
<feature type="domain" description="N-acetyltransferase" evidence="1">
    <location>
        <begin position="1"/>
        <end position="73"/>
    </location>
</feature>
<dbReference type="EMBL" id="OBDY01000015">
    <property type="protein sequence ID" value="SNY54943.1"/>
    <property type="molecule type" value="Genomic_DNA"/>
</dbReference>
<dbReference type="InterPro" id="IPR052523">
    <property type="entry name" value="Trichothecene_AcTrans"/>
</dbReference>
<dbReference type="PROSITE" id="PS51186">
    <property type="entry name" value="GNAT"/>
    <property type="match status" value="1"/>
</dbReference>
<keyword evidence="3" id="KW-1185">Reference proteome</keyword>
<gene>
    <name evidence="2" type="ORF">SAMN05421748_115201</name>
</gene>
<protein>
    <submittedName>
        <fullName evidence="2">Acetyltransferase (GNAT) domain-containing protein</fullName>
    </submittedName>
</protein>
<dbReference type="Pfam" id="PF13673">
    <property type="entry name" value="Acetyltransf_10"/>
    <property type="match status" value="1"/>
</dbReference>
<dbReference type="OrthoDB" id="4966223at2"/>
<proteinExistence type="predicted"/>
<dbReference type="Gene3D" id="3.40.630.30">
    <property type="match status" value="1"/>
</dbReference>
<dbReference type="PANTHER" id="PTHR42791">
    <property type="entry name" value="GNAT FAMILY ACETYLTRANSFERASE"/>
    <property type="match status" value="1"/>
</dbReference>
<keyword evidence="2" id="KW-0808">Transferase</keyword>
<name>A0A285J4F1_9ACTN</name>
<dbReference type="SUPFAM" id="SSF55729">
    <property type="entry name" value="Acyl-CoA N-acyltransferases (Nat)"/>
    <property type="match status" value="1"/>
</dbReference>
<dbReference type="InterPro" id="IPR000182">
    <property type="entry name" value="GNAT_dom"/>
</dbReference>
<accession>A0A285J4F1</accession>
<dbReference type="InterPro" id="IPR016181">
    <property type="entry name" value="Acyl_CoA_acyltransferase"/>
</dbReference>
<dbReference type="RefSeq" id="WP_097323714.1">
    <property type="nucleotide sequence ID" value="NZ_OBDY01000015.1"/>
</dbReference>
<evidence type="ECO:0000313" key="2">
    <source>
        <dbReference type="EMBL" id="SNY54943.1"/>
    </source>
</evidence>
<organism evidence="2 3">
    <name type="scientific">Paractinoplanes atraurantiacus</name>
    <dbReference type="NCBI Taxonomy" id="1036182"/>
    <lineage>
        <taxon>Bacteria</taxon>
        <taxon>Bacillati</taxon>
        <taxon>Actinomycetota</taxon>
        <taxon>Actinomycetes</taxon>
        <taxon>Micromonosporales</taxon>
        <taxon>Micromonosporaceae</taxon>
        <taxon>Paractinoplanes</taxon>
    </lineage>
</organism>
<dbReference type="PANTHER" id="PTHR42791:SF1">
    <property type="entry name" value="N-ACETYLTRANSFERASE DOMAIN-CONTAINING PROTEIN"/>
    <property type="match status" value="1"/>
</dbReference>
<dbReference type="AlphaFoldDB" id="A0A285J4F1"/>
<sequence length="73" mass="8210">MTTGSVANVSFVTTREEFQRRGLGRAVMTRALQDARGRGETHATLQSTPEGLRLYRRLGFSDVGVWQEWTPGR</sequence>